<keyword evidence="3" id="KW-1185">Reference proteome</keyword>
<dbReference type="EMBL" id="BAABDG010000007">
    <property type="protein sequence ID" value="GAA3905353.1"/>
    <property type="molecule type" value="Genomic_DNA"/>
</dbReference>
<accession>A0ABP7LU17</accession>
<feature type="region of interest" description="Disordered" evidence="1">
    <location>
        <begin position="1"/>
        <end position="25"/>
    </location>
</feature>
<evidence type="ECO:0000313" key="3">
    <source>
        <dbReference type="Proteomes" id="UP001499994"/>
    </source>
</evidence>
<evidence type="ECO:0000256" key="1">
    <source>
        <dbReference type="SAM" id="MobiDB-lite"/>
    </source>
</evidence>
<gene>
    <name evidence="2" type="ORF">GCM10022405_33170</name>
</gene>
<evidence type="ECO:0000313" key="2">
    <source>
        <dbReference type="EMBL" id="GAA3905353.1"/>
    </source>
</evidence>
<comment type="caution">
    <text evidence="2">The sequence shown here is derived from an EMBL/GenBank/DDBJ whole genome shotgun (WGS) entry which is preliminary data.</text>
</comment>
<organism evidence="2 3">
    <name type="scientific">Gibbsiella dentisursi</name>
    <dbReference type="NCBI Taxonomy" id="796890"/>
    <lineage>
        <taxon>Bacteria</taxon>
        <taxon>Pseudomonadati</taxon>
        <taxon>Pseudomonadota</taxon>
        <taxon>Gammaproteobacteria</taxon>
        <taxon>Enterobacterales</taxon>
        <taxon>Yersiniaceae</taxon>
        <taxon>Gibbsiella</taxon>
    </lineage>
</organism>
<protein>
    <submittedName>
        <fullName evidence="2">Uncharacterized protein</fullName>
    </submittedName>
</protein>
<name>A0ABP7LU17_9GAMM</name>
<dbReference type="Proteomes" id="UP001499994">
    <property type="component" value="Unassembled WGS sequence"/>
</dbReference>
<reference evidence="3" key="1">
    <citation type="journal article" date="2019" name="Int. J. Syst. Evol. Microbiol.">
        <title>The Global Catalogue of Microorganisms (GCM) 10K type strain sequencing project: providing services to taxonomists for standard genome sequencing and annotation.</title>
        <authorList>
            <consortium name="The Broad Institute Genomics Platform"/>
            <consortium name="The Broad Institute Genome Sequencing Center for Infectious Disease"/>
            <person name="Wu L."/>
            <person name="Ma J."/>
        </authorList>
    </citation>
    <scope>NUCLEOTIDE SEQUENCE [LARGE SCALE GENOMIC DNA]</scope>
    <source>
        <strain evidence="3">JCM 17201</strain>
    </source>
</reference>
<proteinExistence type="predicted"/>
<sequence length="47" mass="5103">MRAKRQHPNLSPPGNLTPGFDTIKDNALGEWSTGVEAIEGAERRNVA</sequence>